<gene>
    <name evidence="2" type="ORF">EW146_g3964</name>
</gene>
<dbReference type="PANTHER" id="PTHR21310">
    <property type="entry name" value="AMINOGLYCOSIDE PHOSPHOTRANSFERASE-RELATED-RELATED"/>
    <property type="match status" value="1"/>
</dbReference>
<dbReference type="EMBL" id="SGPL01000145">
    <property type="protein sequence ID" value="THH16713.1"/>
    <property type="molecule type" value="Genomic_DNA"/>
</dbReference>
<name>A0A4V3XFA1_9AGAM</name>
<dbReference type="OrthoDB" id="4177236at2759"/>
<dbReference type="InterPro" id="IPR002575">
    <property type="entry name" value="Aminoglycoside_PTrfase"/>
</dbReference>
<dbReference type="Proteomes" id="UP000310158">
    <property type="component" value="Unassembled WGS sequence"/>
</dbReference>
<dbReference type="InterPro" id="IPR051678">
    <property type="entry name" value="AGP_Transferase"/>
</dbReference>
<accession>A0A4V3XFA1</accession>
<keyword evidence="3" id="KW-1185">Reference proteome</keyword>
<evidence type="ECO:0000313" key="2">
    <source>
        <dbReference type="EMBL" id="THH16713.1"/>
    </source>
</evidence>
<comment type="caution">
    <text evidence="2">The sequence shown here is derived from an EMBL/GenBank/DDBJ whole genome shotgun (WGS) entry which is preliminary data.</text>
</comment>
<evidence type="ECO:0000313" key="3">
    <source>
        <dbReference type="Proteomes" id="UP000310158"/>
    </source>
</evidence>
<organism evidence="2 3">
    <name type="scientific">Bondarzewia mesenterica</name>
    <dbReference type="NCBI Taxonomy" id="1095465"/>
    <lineage>
        <taxon>Eukaryota</taxon>
        <taxon>Fungi</taxon>
        <taxon>Dikarya</taxon>
        <taxon>Basidiomycota</taxon>
        <taxon>Agaricomycotina</taxon>
        <taxon>Agaricomycetes</taxon>
        <taxon>Russulales</taxon>
        <taxon>Bondarzewiaceae</taxon>
        <taxon>Bondarzewia</taxon>
    </lineage>
</organism>
<dbReference type="SUPFAM" id="SSF56112">
    <property type="entry name" value="Protein kinase-like (PK-like)"/>
    <property type="match status" value="1"/>
</dbReference>
<feature type="domain" description="Aminoglycoside phosphotransferase" evidence="1">
    <location>
        <begin position="160"/>
        <end position="311"/>
    </location>
</feature>
<dbReference type="InterPro" id="IPR011009">
    <property type="entry name" value="Kinase-like_dom_sf"/>
</dbReference>
<reference evidence="2 3" key="1">
    <citation type="submission" date="2019-02" db="EMBL/GenBank/DDBJ databases">
        <title>Genome sequencing of the rare red list fungi Bondarzewia mesenterica.</title>
        <authorList>
            <person name="Buettner E."/>
            <person name="Kellner H."/>
        </authorList>
    </citation>
    <scope>NUCLEOTIDE SEQUENCE [LARGE SCALE GENOMIC DNA]</scope>
    <source>
        <strain evidence="2 3">DSM 108281</strain>
    </source>
</reference>
<dbReference type="AlphaFoldDB" id="A0A4V3XFA1"/>
<evidence type="ECO:0000259" key="1">
    <source>
        <dbReference type="Pfam" id="PF01636"/>
    </source>
</evidence>
<dbReference type="Pfam" id="PF01636">
    <property type="entry name" value="APH"/>
    <property type="match status" value="1"/>
</dbReference>
<protein>
    <recommendedName>
        <fullName evidence="1">Aminoglycoside phosphotransferase domain-containing protein</fullName>
    </recommendedName>
</protein>
<sequence length="374" mass="42656">MRRDLYRSNSTGKANIELCGPTLDCVLPRFQGRTKFNLNPQCNDMTHIVPVRDENFPGYSDFLDNTWTQISLFEKIISTVSSWFRPSASHASSSDVDELSEEEILQRLHLAPDISHSREGEFFGSPGVRLIAPDTVVKAGIGKSYHEPLTMELVRRRTTIPVPAVRRYFHVNNDSFLVMEYVKGKSAGGMLGWPESMAEDLHRLDAPRVYPAITPRRFFSDHLQELFASYADLSAWFAGRVRLSQSLKFTGVGPNQRPFDDSAPLVLTHQDLSVHNVLLGDDGKVWLLDWGWAGYYPRWFEYAGMIAYREDWIGHRASKLWNFFHPVRCRFLQAADALLGRGDVDDHYWGTYTSASNPIASRLRTIAQEFECCL</sequence>
<proteinExistence type="predicted"/>
<dbReference type="Gene3D" id="3.90.1200.10">
    <property type="match status" value="1"/>
</dbReference>
<dbReference type="PANTHER" id="PTHR21310:SF15">
    <property type="entry name" value="AMINOGLYCOSIDE PHOSPHOTRANSFERASE DOMAIN-CONTAINING PROTEIN"/>
    <property type="match status" value="1"/>
</dbReference>